<dbReference type="PANTHER" id="PTHR22706:SF1">
    <property type="entry name" value="ASSEMBLY FACTOR FOR SPINDLE MICROTUBULES"/>
    <property type="match status" value="1"/>
</dbReference>
<evidence type="ECO:0000256" key="4">
    <source>
        <dbReference type="ARBA" id="ARBA00022860"/>
    </source>
</evidence>
<gene>
    <name evidence="6" type="primary">g8228</name>
    <name evidence="6" type="ORF">VP750_LOCUS7073</name>
</gene>
<evidence type="ECO:0000313" key="6">
    <source>
        <dbReference type="EMBL" id="CAL5225414.1"/>
    </source>
</evidence>
<dbReference type="InterPro" id="IPR000048">
    <property type="entry name" value="IQ_motif_EF-hand-BS"/>
</dbReference>
<dbReference type="PROSITE" id="PS50096">
    <property type="entry name" value="IQ"/>
    <property type="match status" value="10"/>
</dbReference>
<proteinExistence type="predicted"/>
<comment type="caution">
    <text evidence="6">The sequence shown here is derived from an EMBL/GenBank/DDBJ whole genome shotgun (WGS) entry which is preliminary data.</text>
</comment>
<keyword evidence="7" id="KW-1185">Reference proteome</keyword>
<feature type="coiled-coil region" evidence="5">
    <location>
        <begin position="234"/>
        <end position="261"/>
    </location>
</feature>
<keyword evidence="3" id="KW-0677">Repeat</keyword>
<keyword evidence="4" id="KW-0112">Calmodulin-binding</keyword>
<accession>A0ABP1FZV0</accession>
<dbReference type="Proteomes" id="UP001497392">
    <property type="component" value="Unassembled WGS sequence"/>
</dbReference>
<comment type="subcellular location">
    <subcellularLocation>
        <location evidence="1">Cytoplasm</location>
    </subcellularLocation>
</comment>
<dbReference type="InterPro" id="IPR051185">
    <property type="entry name" value="ASPM"/>
</dbReference>
<dbReference type="SMART" id="SM00015">
    <property type="entry name" value="IQ"/>
    <property type="match status" value="15"/>
</dbReference>
<dbReference type="SUPFAM" id="SSF52540">
    <property type="entry name" value="P-loop containing nucleoside triphosphate hydrolases"/>
    <property type="match status" value="2"/>
</dbReference>
<dbReference type="Gene3D" id="1.20.5.190">
    <property type="match status" value="6"/>
</dbReference>
<dbReference type="PANTHER" id="PTHR22706">
    <property type="entry name" value="ASSEMBLY FACTOR FOR SPINDLE MICROTUBULES"/>
    <property type="match status" value="1"/>
</dbReference>
<evidence type="ECO:0000256" key="3">
    <source>
        <dbReference type="ARBA" id="ARBA00022737"/>
    </source>
</evidence>
<evidence type="ECO:0000256" key="2">
    <source>
        <dbReference type="ARBA" id="ARBA00022490"/>
    </source>
</evidence>
<sequence length="715" mass="80802">MRQLQQARSAATVLQAHWRGRAARQATKRIRAAITLQRFARGAAVRRALARQHGAAVAIQSAWRQRQAMRRYARDAFVRRWLAQRSLARCKGACITMQAHWRGLVARRRVACIRAAVVIQKHAGWRMHAARRRFQKARHYIVRAQALRRCCVAQRQFLALRASAITLQALWRGHSARCLARQHRAARRIQSRWRGILVRRAAAAQLEAAVVIQKCWRRAHAVATYQTSRRSIVLVQACARMQAARRQLQRAQRAATLIQAHWRRTCAMRLRRRTTAAICIQRHVRGWQQRQRLSQMQSAATLIQSFARMHAQRKRYRSMVVMHQAMRRMVKTAQKFARRTAAAVKMQALARGYLARCEFRRRVAERKAVEDAALAVIRPWARTAVARLHFLRLRRMAVFIQCWYRMRFARRVAAATKLQAALRMQYASRSYKRIRSSALIIQTHWRGAKERRAAGKAAAVMTRRLRTSLALKTSSAKTLAARTAAVMQHLQHGMQLNQAMALVAELAHCVQLSGACAAHFVQTGGPSIVLNFMRSCNRSAPHLSMLRNGLCTLACTAKHRHLAPAVFSARDGDTTCPAVLAAAMLQHRDSEDVFMEAADLLERAAACPEHASGVAAQQGIMRQLEPAGQLLVRKVDVEAKYLNRLEGQKGSDASAREATRKLVSARRQLLKLHQVLLAFGSVASQELQAAADAAADGLKQAPRNMIVRNTLKTLR</sequence>
<evidence type="ECO:0000256" key="5">
    <source>
        <dbReference type="SAM" id="Coils"/>
    </source>
</evidence>
<dbReference type="EMBL" id="CAXHTA020000012">
    <property type="protein sequence ID" value="CAL5225414.1"/>
    <property type="molecule type" value="Genomic_DNA"/>
</dbReference>
<dbReference type="InterPro" id="IPR027417">
    <property type="entry name" value="P-loop_NTPase"/>
</dbReference>
<protein>
    <submittedName>
        <fullName evidence="6">G8228 protein</fullName>
    </submittedName>
</protein>
<evidence type="ECO:0000256" key="1">
    <source>
        <dbReference type="ARBA" id="ARBA00004496"/>
    </source>
</evidence>
<evidence type="ECO:0000313" key="7">
    <source>
        <dbReference type="Proteomes" id="UP001497392"/>
    </source>
</evidence>
<keyword evidence="5" id="KW-0175">Coiled coil</keyword>
<organism evidence="6 7">
    <name type="scientific">Coccomyxa viridis</name>
    <dbReference type="NCBI Taxonomy" id="1274662"/>
    <lineage>
        <taxon>Eukaryota</taxon>
        <taxon>Viridiplantae</taxon>
        <taxon>Chlorophyta</taxon>
        <taxon>core chlorophytes</taxon>
        <taxon>Trebouxiophyceae</taxon>
        <taxon>Trebouxiophyceae incertae sedis</taxon>
        <taxon>Coccomyxaceae</taxon>
        <taxon>Coccomyxa</taxon>
    </lineage>
</organism>
<dbReference type="Pfam" id="PF00612">
    <property type="entry name" value="IQ"/>
    <property type="match status" value="9"/>
</dbReference>
<keyword evidence="2" id="KW-0963">Cytoplasm</keyword>
<name>A0ABP1FZV0_9CHLO</name>
<reference evidence="6 7" key="1">
    <citation type="submission" date="2024-06" db="EMBL/GenBank/DDBJ databases">
        <authorList>
            <person name="Kraege A."/>
            <person name="Thomma B."/>
        </authorList>
    </citation>
    <scope>NUCLEOTIDE SEQUENCE [LARGE SCALE GENOMIC DNA]</scope>
</reference>